<dbReference type="Proteomes" id="UP001056120">
    <property type="component" value="Linkage Group LG14"/>
</dbReference>
<organism evidence="1 2">
    <name type="scientific">Smallanthus sonchifolius</name>
    <dbReference type="NCBI Taxonomy" id="185202"/>
    <lineage>
        <taxon>Eukaryota</taxon>
        <taxon>Viridiplantae</taxon>
        <taxon>Streptophyta</taxon>
        <taxon>Embryophyta</taxon>
        <taxon>Tracheophyta</taxon>
        <taxon>Spermatophyta</taxon>
        <taxon>Magnoliopsida</taxon>
        <taxon>eudicotyledons</taxon>
        <taxon>Gunneridae</taxon>
        <taxon>Pentapetalae</taxon>
        <taxon>asterids</taxon>
        <taxon>campanulids</taxon>
        <taxon>Asterales</taxon>
        <taxon>Asteraceae</taxon>
        <taxon>Asteroideae</taxon>
        <taxon>Heliantheae alliance</taxon>
        <taxon>Millerieae</taxon>
        <taxon>Smallanthus</taxon>
    </lineage>
</organism>
<protein>
    <submittedName>
        <fullName evidence="1">Uncharacterized protein</fullName>
    </submittedName>
</protein>
<evidence type="ECO:0000313" key="2">
    <source>
        <dbReference type="Proteomes" id="UP001056120"/>
    </source>
</evidence>
<comment type="caution">
    <text evidence="1">The sequence shown here is derived from an EMBL/GenBank/DDBJ whole genome shotgun (WGS) entry which is preliminary data.</text>
</comment>
<reference evidence="2" key="1">
    <citation type="journal article" date="2022" name="Mol. Ecol. Resour.">
        <title>The genomes of chicory, endive, great burdock and yacon provide insights into Asteraceae palaeo-polyploidization history and plant inulin production.</title>
        <authorList>
            <person name="Fan W."/>
            <person name="Wang S."/>
            <person name="Wang H."/>
            <person name="Wang A."/>
            <person name="Jiang F."/>
            <person name="Liu H."/>
            <person name="Zhao H."/>
            <person name="Xu D."/>
            <person name="Zhang Y."/>
        </authorList>
    </citation>
    <scope>NUCLEOTIDE SEQUENCE [LARGE SCALE GENOMIC DNA]</scope>
    <source>
        <strain evidence="2">cv. Yunnan</strain>
    </source>
</reference>
<evidence type="ECO:0000313" key="1">
    <source>
        <dbReference type="EMBL" id="KAI3784303.1"/>
    </source>
</evidence>
<name>A0ACB9GMA6_9ASTR</name>
<dbReference type="EMBL" id="CM042031">
    <property type="protein sequence ID" value="KAI3784303.1"/>
    <property type="molecule type" value="Genomic_DNA"/>
</dbReference>
<reference evidence="1 2" key="2">
    <citation type="journal article" date="2022" name="Mol. Ecol. Resour.">
        <title>The genomes of chicory, endive, great burdock and yacon provide insights into Asteraceae paleo-polyploidization history and plant inulin production.</title>
        <authorList>
            <person name="Fan W."/>
            <person name="Wang S."/>
            <person name="Wang H."/>
            <person name="Wang A."/>
            <person name="Jiang F."/>
            <person name="Liu H."/>
            <person name="Zhao H."/>
            <person name="Xu D."/>
            <person name="Zhang Y."/>
        </authorList>
    </citation>
    <scope>NUCLEOTIDE SEQUENCE [LARGE SCALE GENOMIC DNA]</scope>
    <source>
        <strain evidence="2">cv. Yunnan</strain>
        <tissue evidence="1">Leaves</tissue>
    </source>
</reference>
<sequence length="97" mass="10702">MMQNPQGLPNNREDSANKNHSPVQTSNFDPIGGTKVSNSGENVAMETVATEEFDVGLERSSELKKSNTPFISPEECPTCLEDFYSHKILDVANNEEL</sequence>
<keyword evidence="2" id="KW-1185">Reference proteome</keyword>
<gene>
    <name evidence="1" type="ORF">L1987_43401</name>
</gene>
<accession>A0ACB9GMA6</accession>
<proteinExistence type="predicted"/>